<feature type="binding site" evidence="18">
    <location>
        <begin position="109"/>
        <end position="113"/>
    </location>
    <ligand>
        <name>NAD(+)</name>
        <dbReference type="ChEBI" id="CHEBI:57540"/>
    </ligand>
</feature>
<dbReference type="InterPro" id="IPR030963">
    <property type="entry name" value="DHQ_synth_fam"/>
</dbReference>
<feature type="binding site" evidence="18">
    <location>
        <begin position="133"/>
        <end position="134"/>
    </location>
    <ligand>
        <name>NAD(+)</name>
        <dbReference type="ChEBI" id="CHEBI:57540"/>
    </ligand>
</feature>
<reference evidence="21" key="1">
    <citation type="submission" date="2022-08" db="EMBL/GenBank/DDBJ databases">
        <authorList>
            <person name="Vandamme P."/>
            <person name="Hettiarachchi A."/>
            <person name="Peeters C."/>
            <person name="Cnockaert M."/>
            <person name="Carlier A."/>
        </authorList>
    </citation>
    <scope>NUCLEOTIDE SEQUENCE</scope>
    <source>
        <strain evidence="21">LMG 31809</strain>
    </source>
</reference>
<comment type="cofactor">
    <cofactor evidence="2 18">
        <name>NAD(+)</name>
        <dbReference type="ChEBI" id="CHEBI:57540"/>
    </cofactor>
</comment>
<dbReference type="GO" id="GO:0005737">
    <property type="term" value="C:cytoplasm"/>
    <property type="evidence" value="ECO:0007669"/>
    <property type="project" value="UniProtKB-SubCell"/>
</dbReference>
<name>A0A9X3TVV0_9PROT</name>
<dbReference type="GO" id="GO:0008652">
    <property type="term" value="P:amino acid biosynthetic process"/>
    <property type="evidence" value="ECO:0007669"/>
    <property type="project" value="UniProtKB-KW"/>
</dbReference>
<dbReference type="RefSeq" id="WP_274942076.1">
    <property type="nucleotide sequence ID" value="NZ_JANWOI010000001.1"/>
</dbReference>
<feature type="binding site" evidence="18">
    <location>
        <position position="146"/>
    </location>
    <ligand>
        <name>NAD(+)</name>
        <dbReference type="ChEBI" id="CHEBI:57540"/>
    </ligand>
</feature>
<dbReference type="EMBL" id="JANWOI010000001">
    <property type="protein sequence ID" value="MDA5192367.1"/>
    <property type="molecule type" value="Genomic_DNA"/>
</dbReference>
<dbReference type="AlphaFoldDB" id="A0A9X3TVV0"/>
<evidence type="ECO:0000256" key="13">
    <source>
        <dbReference type="ARBA" id="ARBA00022833"/>
    </source>
</evidence>
<keyword evidence="13 18" id="KW-0862">Zinc</keyword>
<reference evidence="21" key="2">
    <citation type="journal article" date="2023" name="Syst. Appl. Microbiol.">
        <title>Govania unica gen. nov., sp. nov., a rare biosphere bacterium that represents a novel family in the class Alphaproteobacteria.</title>
        <authorList>
            <person name="Vandamme P."/>
            <person name="Peeters C."/>
            <person name="Hettiarachchi A."/>
            <person name="Cnockaert M."/>
            <person name="Carlier A."/>
        </authorList>
    </citation>
    <scope>NUCLEOTIDE SEQUENCE</scope>
    <source>
        <strain evidence="21">LMG 31809</strain>
    </source>
</reference>
<dbReference type="InterPro" id="IPR030960">
    <property type="entry name" value="DHQS/DOIS_N"/>
</dbReference>
<keyword evidence="11 18" id="KW-0479">Metal-binding</keyword>
<keyword evidence="10 18" id="KW-0028">Amino-acid biosynthesis</keyword>
<dbReference type="EC" id="4.2.3.4" evidence="7 18"/>
<keyword evidence="17 18" id="KW-0170">Cobalt</keyword>
<evidence type="ECO:0000256" key="16">
    <source>
        <dbReference type="ARBA" id="ARBA00023239"/>
    </source>
</evidence>
<evidence type="ECO:0000256" key="12">
    <source>
        <dbReference type="ARBA" id="ARBA00022741"/>
    </source>
</evidence>
<proteinExistence type="inferred from homology"/>
<evidence type="ECO:0000256" key="18">
    <source>
        <dbReference type="HAMAP-Rule" id="MF_00110"/>
    </source>
</evidence>
<evidence type="ECO:0000256" key="4">
    <source>
        <dbReference type="ARBA" id="ARBA00004496"/>
    </source>
</evidence>
<evidence type="ECO:0000256" key="11">
    <source>
        <dbReference type="ARBA" id="ARBA00022723"/>
    </source>
</evidence>
<dbReference type="Gene3D" id="3.40.50.1970">
    <property type="match status" value="1"/>
</dbReference>
<evidence type="ECO:0000256" key="10">
    <source>
        <dbReference type="ARBA" id="ARBA00022605"/>
    </source>
</evidence>
<keyword evidence="22" id="KW-1185">Reference proteome</keyword>
<dbReference type="InterPro" id="IPR016037">
    <property type="entry name" value="DHQ_synth_AroB"/>
</dbReference>
<sequence length="369" mass="39022">MTDSTIVPVELGARRYDIYVGAGLLAEAGRHIRPFLKRPQLVIVSEETVAAHYLKPLTASLAEAGISARAIILPAGEGSKSFPTLERLLSELLDAEVERNDKVIALGGGVIGDLVGFAASILRRGVDFIQIPTTLLSQVDSSVGGKTGINVRQGKNLIGSFHQPRLVLADTGTLSTLSPRDRRAGFAEVIKYGLLGDAAFFDWLETNGSSVLAGDAAALNHAVVTSCHAKAAIVIEDERETGRRALLNLGHTFGHALEAETGYSDRLLHGEGVALGMALAFDLSVALGHCPEADAARARALIARSGLPVRIADLDGRFNADALIAHMKQDKKVEAGTMTFVLAHAIGDSFLSREVPEQVLKSVLEASIG</sequence>
<evidence type="ECO:0000256" key="9">
    <source>
        <dbReference type="ARBA" id="ARBA00022490"/>
    </source>
</evidence>
<feature type="binding site" evidence="18">
    <location>
        <position position="251"/>
    </location>
    <ligand>
        <name>Zn(2+)</name>
        <dbReference type="ChEBI" id="CHEBI:29105"/>
    </ligand>
</feature>
<dbReference type="Proteomes" id="UP001141619">
    <property type="component" value="Unassembled WGS sequence"/>
</dbReference>
<dbReference type="InterPro" id="IPR050071">
    <property type="entry name" value="Dehydroquinate_synthase"/>
</dbReference>
<comment type="subcellular location">
    <subcellularLocation>
        <location evidence="4 18">Cytoplasm</location>
    </subcellularLocation>
</comment>
<evidence type="ECO:0000256" key="17">
    <source>
        <dbReference type="ARBA" id="ARBA00023285"/>
    </source>
</evidence>
<dbReference type="SUPFAM" id="SSF56796">
    <property type="entry name" value="Dehydroquinate synthase-like"/>
    <property type="match status" value="1"/>
</dbReference>
<keyword evidence="15 18" id="KW-0057">Aromatic amino acid biosynthesis</keyword>
<evidence type="ECO:0000313" key="21">
    <source>
        <dbReference type="EMBL" id="MDA5192367.1"/>
    </source>
</evidence>
<dbReference type="PANTHER" id="PTHR43622:SF7">
    <property type="entry name" value="3-DEHYDROQUINATE SYNTHASE, CHLOROPLASTIC"/>
    <property type="match status" value="1"/>
</dbReference>
<evidence type="ECO:0000256" key="15">
    <source>
        <dbReference type="ARBA" id="ARBA00023141"/>
    </source>
</evidence>
<keyword evidence="9 18" id="KW-0963">Cytoplasm</keyword>
<gene>
    <name evidence="18 21" type="primary">aroB</name>
    <name evidence="21" type="ORF">NYP16_00140</name>
</gene>
<evidence type="ECO:0000259" key="19">
    <source>
        <dbReference type="Pfam" id="PF01761"/>
    </source>
</evidence>
<dbReference type="HAMAP" id="MF_00110">
    <property type="entry name" value="DHQ_synthase"/>
    <property type="match status" value="1"/>
</dbReference>
<comment type="caution">
    <text evidence="21">The sequence shown here is derived from an EMBL/GenBank/DDBJ whole genome shotgun (WGS) entry which is preliminary data.</text>
</comment>
<organism evidence="21 22">
    <name type="scientific">Govanella unica</name>
    <dbReference type="NCBI Taxonomy" id="2975056"/>
    <lineage>
        <taxon>Bacteria</taxon>
        <taxon>Pseudomonadati</taxon>
        <taxon>Pseudomonadota</taxon>
        <taxon>Alphaproteobacteria</taxon>
        <taxon>Emcibacterales</taxon>
        <taxon>Govanellaceae</taxon>
        <taxon>Govanella</taxon>
    </lineage>
</organism>
<dbReference type="GO" id="GO:0000166">
    <property type="term" value="F:nucleotide binding"/>
    <property type="evidence" value="ECO:0007669"/>
    <property type="project" value="UniProtKB-KW"/>
</dbReference>
<dbReference type="PANTHER" id="PTHR43622">
    <property type="entry name" value="3-DEHYDROQUINATE SYNTHASE"/>
    <property type="match status" value="1"/>
</dbReference>
<keyword evidence="12 18" id="KW-0547">Nucleotide-binding</keyword>
<dbReference type="GO" id="GO:0046872">
    <property type="term" value="F:metal ion binding"/>
    <property type="evidence" value="ECO:0007669"/>
    <property type="project" value="UniProtKB-KW"/>
</dbReference>
<feature type="binding site" evidence="18">
    <location>
        <begin position="173"/>
        <end position="176"/>
    </location>
    <ligand>
        <name>NAD(+)</name>
        <dbReference type="ChEBI" id="CHEBI:57540"/>
    </ligand>
</feature>
<accession>A0A9X3TVV0</accession>
<feature type="binding site" evidence="18">
    <location>
        <position position="155"/>
    </location>
    <ligand>
        <name>NAD(+)</name>
        <dbReference type="ChEBI" id="CHEBI:57540"/>
    </ligand>
</feature>
<comment type="function">
    <text evidence="3 18">Catalyzes the conversion of 3-deoxy-D-arabino-heptulosonate 7-phosphate (DAHP) to dehydroquinate (DHQ).</text>
</comment>
<dbReference type="FunFam" id="3.40.50.1970:FF:000001">
    <property type="entry name" value="3-dehydroquinate synthase"/>
    <property type="match status" value="1"/>
</dbReference>
<dbReference type="PIRSF" id="PIRSF001455">
    <property type="entry name" value="DHQ_synth"/>
    <property type="match status" value="1"/>
</dbReference>
<evidence type="ECO:0000256" key="8">
    <source>
        <dbReference type="ARBA" id="ARBA00017684"/>
    </source>
</evidence>
<dbReference type="Pfam" id="PF01761">
    <property type="entry name" value="DHQ_synthase"/>
    <property type="match status" value="1"/>
</dbReference>
<dbReference type="Gene3D" id="1.20.1090.10">
    <property type="entry name" value="Dehydroquinate synthase-like - alpha domain"/>
    <property type="match status" value="1"/>
</dbReference>
<protein>
    <recommendedName>
        <fullName evidence="8 18">3-dehydroquinate synthase</fullName>
        <shortName evidence="18">DHQS</shortName>
        <ecNumber evidence="7 18">4.2.3.4</ecNumber>
    </recommendedName>
</protein>
<feature type="binding site" evidence="18">
    <location>
        <position position="188"/>
    </location>
    <ligand>
        <name>Zn(2+)</name>
        <dbReference type="ChEBI" id="CHEBI:29105"/>
    </ligand>
</feature>
<dbReference type="GO" id="GO:0009073">
    <property type="term" value="P:aromatic amino acid family biosynthetic process"/>
    <property type="evidence" value="ECO:0007669"/>
    <property type="project" value="UniProtKB-KW"/>
</dbReference>
<evidence type="ECO:0000256" key="14">
    <source>
        <dbReference type="ARBA" id="ARBA00023027"/>
    </source>
</evidence>
<evidence type="ECO:0000256" key="6">
    <source>
        <dbReference type="ARBA" id="ARBA00005412"/>
    </source>
</evidence>
<evidence type="ECO:0000256" key="7">
    <source>
        <dbReference type="ARBA" id="ARBA00013031"/>
    </source>
</evidence>
<feature type="binding site" evidence="18">
    <location>
        <position position="269"/>
    </location>
    <ligand>
        <name>Zn(2+)</name>
        <dbReference type="ChEBI" id="CHEBI:29105"/>
    </ligand>
</feature>
<dbReference type="NCBIfam" id="TIGR01357">
    <property type="entry name" value="aroB"/>
    <property type="match status" value="1"/>
</dbReference>
<evidence type="ECO:0000256" key="5">
    <source>
        <dbReference type="ARBA" id="ARBA00004661"/>
    </source>
</evidence>
<keyword evidence="14 18" id="KW-0520">NAD</keyword>
<feature type="domain" description="3-dehydroquinate synthase N-terminal" evidence="19">
    <location>
        <begin position="71"/>
        <end position="181"/>
    </location>
</feature>
<dbReference type="GO" id="GO:0003856">
    <property type="term" value="F:3-dehydroquinate synthase activity"/>
    <property type="evidence" value="ECO:0007669"/>
    <property type="project" value="UniProtKB-UniRule"/>
</dbReference>
<evidence type="ECO:0000313" key="22">
    <source>
        <dbReference type="Proteomes" id="UP001141619"/>
    </source>
</evidence>
<comment type="pathway">
    <text evidence="5 18">Metabolic intermediate biosynthesis; chorismate biosynthesis; chorismate from D-erythrose 4-phosphate and phosphoenolpyruvate: step 2/7.</text>
</comment>
<comment type="catalytic activity">
    <reaction evidence="1 18">
        <text>7-phospho-2-dehydro-3-deoxy-D-arabino-heptonate = 3-dehydroquinate + phosphate</text>
        <dbReference type="Rhea" id="RHEA:21968"/>
        <dbReference type="ChEBI" id="CHEBI:32364"/>
        <dbReference type="ChEBI" id="CHEBI:43474"/>
        <dbReference type="ChEBI" id="CHEBI:58394"/>
        <dbReference type="EC" id="4.2.3.4"/>
    </reaction>
</comment>
<comment type="caution">
    <text evidence="18">Lacks conserved residue(s) required for the propagation of feature annotation.</text>
</comment>
<feature type="domain" description="3-dehydroquinate synthase C-terminal" evidence="20">
    <location>
        <begin position="185"/>
        <end position="333"/>
    </location>
</feature>
<evidence type="ECO:0000256" key="2">
    <source>
        <dbReference type="ARBA" id="ARBA00001911"/>
    </source>
</evidence>
<evidence type="ECO:0000256" key="1">
    <source>
        <dbReference type="ARBA" id="ARBA00001393"/>
    </source>
</evidence>
<comment type="similarity">
    <text evidence="6 18">Belongs to the sugar phosphate cyclases superfamily. Dehydroquinate synthase family.</text>
</comment>
<evidence type="ECO:0000256" key="3">
    <source>
        <dbReference type="ARBA" id="ARBA00003485"/>
    </source>
</evidence>
<dbReference type="InterPro" id="IPR056179">
    <property type="entry name" value="DHQS_C"/>
</dbReference>
<dbReference type="Pfam" id="PF24621">
    <property type="entry name" value="DHQS_C"/>
    <property type="match status" value="1"/>
</dbReference>
<dbReference type="GO" id="GO:0009423">
    <property type="term" value="P:chorismate biosynthetic process"/>
    <property type="evidence" value="ECO:0007669"/>
    <property type="project" value="UniProtKB-UniRule"/>
</dbReference>
<evidence type="ECO:0000259" key="20">
    <source>
        <dbReference type="Pfam" id="PF24621"/>
    </source>
</evidence>
<comment type="cofactor">
    <cofactor evidence="18">
        <name>Co(2+)</name>
        <dbReference type="ChEBI" id="CHEBI:48828"/>
    </cofactor>
    <cofactor evidence="18">
        <name>Zn(2+)</name>
        <dbReference type="ChEBI" id="CHEBI:29105"/>
    </cofactor>
    <text evidence="18">Binds 1 divalent metal cation per subunit. Can use either Co(2+) or Zn(2+).</text>
</comment>
<keyword evidence="16 18" id="KW-0456">Lyase</keyword>
<dbReference type="CDD" id="cd08195">
    <property type="entry name" value="DHQS"/>
    <property type="match status" value="1"/>
</dbReference>